<keyword evidence="1" id="KW-0812">Transmembrane</keyword>
<protein>
    <submittedName>
        <fullName evidence="2">Uncharacterized protein</fullName>
    </submittedName>
</protein>
<proteinExistence type="predicted"/>
<accession>A0A0A8Y6A0</accession>
<dbReference type="AlphaFoldDB" id="A0A0A8Y6A0"/>
<organism evidence="2">
    <name type="scientific">Arundo donax</name>
    <name type="common">Giant reed</name>
    <name type="synonym">Donax arundinaceus</name>
    <dbReference type="NCBI Taxonomy" id="35708"/>
    <lineage>
        <taxon>Eukaryota</taxon>
        <taxon>Viridiplantae</taxon>
        <taxon>Streptophyta</taxon>
        <taxon>Embryophyta</taxon>
        <taxon>Tracheophyta</taxon>
        <taxon>Spermatophyta</taxon>
        <taxon>Magnoliopsida</taxon>
        <taxon>Liliopsida</taxon>
        <taxon>Poales</taxon>
        <taxon>Poaceae</taxon>
        <taxon>PACMAD clade</taxon>
        <taxon>Arundinoideae</taxon>
        <taxon>Arundineae</taxon>
        <taxon>Arundo</taxon>
    </lineage>
</organism>
<reference evidence="2" key="1">
    <citation type="submission" date="2014-09" db="EMBL/GenBank/DDBJ databases">
        <authorList>
            <person name="Magalhaes I.L.F."/>
            <person name="Oliveira U."/>
            <person name="Santos F.R."/>
            <person name="Vidigal T.H.D.A."/>
            <person name="Brescovit A.D."/>
            <person name="Santos A.J."/>
        </authorList>
    </citation>
    <scope>NUCLEOTIDE SEQUENCE</scope>
    <source>
        <tissue evidence="2">Shoot tissue taken approximately 20 cm above the soil surface</tissue>
    </source>
</reference>
<evidence type="ECO:0000256" key="1">
    <source>
        <dbReference type="SAM" id="Phobius"/>
    </source>
</evidence>
<name>A0A0A8Y6A0_ARUDO</name>
<evidence type="ECO:0000313" key="2">
    <source>
        <dbReference type="EMBL" id="JAD19567.1"/>
    </source>
</evidence>
<feature type="transmembrane region" description="Helical" evidence="1">
    <location>
        <begin position="12"/>
        <end position="31"/>
    </location>
</feature>
<sequence>MSPPLEIVKPMVATGGGATAVISMTGFLAFWSSW</sequence>
<dbReference type="EMBL" id="GBRH01278328">
    <property type="protein sequence ID" value="JAD19567.1"/>
    <property type="molecule type" value="Transcribed_RNA"/>
</dbReference>
<keyword evidence="1" id="KW-0472">Membrane</keyword>
<keyword evidence="1" id="KW-1133">Transmembrane helix</keyword>
<reference evidence="2" key="2">
    <citation type="journal article" date="2015" name="Data Brief">
        <title>Shoot transcriptome of the giant reed, Arundo donax.</title>
        <authorList>
            <person name="Barrero R.A."/>
            <person name="Guerrero F.D."/>
            <person name="Moolhuijzen P."/>
            <person name="Goolsby J.A."/>
            <person name="Tidwell J."/>
            <person name="Bellgard S.E."/>
            <person name="Bellgard M.I."/>
        </authorList>
    </citation>
    <scope>NUCLEOTIDE SEQUENCE</scope>
    <source>
        <tissue evidence="2">Shoot tissue taken approximately 20 cm above the soil surface</tissue>
    </source>
</reference>